<dbReference type="EMBL" id="LKCN02000016">
    <property type="protein sequence ID" value="RCI09221.1"/>
    <property type="molecule type" value="Genomic_DNA"/>
</dbReference>
<dbReference type="Proteomes" id="UP000253664">
    <property type="component" value="Unassembled WGS sequence"/>
</dbReference>
<evidence type="ECO:0000256" key="1">
    <source>
        <dbReference type="SAM" id="MobiDB-lite"/>
    </source>
</evidence>
<name>A0A367L483_9HYPO</name>
<comment type="caution">
    <text evidence="2">The sequence shown here is derived from an EMBL/GenBank/DDBJ whole genome shotgun (WGS) entry which is preliminary data.</text>
</comment>
<feature type="region of interest" description="Disordered" evidence="1">
    <location>
        <begin position="148"/>
        <end position="178"/>
    </location>
</feature>
<organism evidence="2 3">
    <name type="scientific">Ophiocordyceps polyrhachis-furcata BCC 54312</name>
    <dbReference type="NCBI Taxonomy" id="1330021"/>
    <lineage>
        <taxon>Eukaryota</taxon>
        <taxon>Fungi</taxon>
        <taxon>Dikarya</taxon>
        <taxon>Ascomycota</taxon>
        <taxon>Pezizomycotina</taxon>
        <taxon>Sordariomycetes</taxon>
        <taxon>Hypocreomycetidae</taxon>
        <taxon>Hypocreales</taxon>
        <taxon>Ophiocordycipitaceae</taxon>
        <taxon>Ophiocordyceps</taxon>
    </lineage>
</organism>
<dbReference type="AlphaFoldDB" id="A0A367L483"/>
<reference evidence="2 3" key="1">
    <citation type="journal article" date="2015" name="BMC Genomics">
        <title>Insights from the genome of Ophiocordyceps polyrhachis-furcata to pathogenicity and host specificity in insect fungi.</title>
        <authorList>
            <person name="Wichadakul D."/>
            <person name="Kobmoo N."/>
            <person name="Ingsriswang S."/>
            <person name="Tangphatsornruang S."/>
            <person name="Chantasingh D."/>
            <person name="Luangsa-ard J.J."/>
            <person name="Eurwilaichitr L."/>
        </authorList>
    </citation>
    <scope>NUCLEOTIDE SEQUENCE [LARGE SCALE GENOMIC DNA]</scope>
    <source>
        <strain evidence="2 3">BCC 54312</strain>
    </source>
</reference>
<proteinExistence type="predicted"/>
<gene>
    <name evidence="2" type="ORF">L249_1422</name>
</gene>
<protein>
    <submittedName>
        <fullName evidence="2">Uncharacterized protein</fullName>
    </submittedName>
</protein>
<sequence>MSIQIAGQDGDIVWLLGPAAYLLSNCHPEIVCHMAPCIHSPLTEEKGLSVTHYVAPTASVYGEHKQGPTTRTSAGETRDRAFRYAEIYSIEKTPNRDTKVAKGRALSDPHVSNAVNLVAAIFGGPPVAQMHIPTDEVDPSPPGLCGVGREFSNGFLAEPGGETVGPEHSPDNALSQDG</sequence>
<evidence type="ECO:0000313" key="2">
    <source>
        <dbReference type="EMBL" id="RCI09221.1"/>
    </source>
</evidence>
<keyword evidence="3" id="KW-1185">Reference proteome</keyword>
<evidence type="ECO:0000313" key="3">
    <source>
        <dbReference type="Proteomes" id="UP000253664"/>
    </source>
</evidence>
<accession>A0A367L483</accession>